<dbReference type="SUPFAM" id="SSF53474">
    <property type="entry name" value="alpha/beta-Hydrolases"/>
    <property type="match status" value="1"/>
</dbReference>
<dbReference type="PANTHER" id="PTHR37017:SF3">
    <property type="entry name" value="AB HYDROLASE-1 DOMAIN-CONTAINING PROTEIN"/>
    <property type="match status" value="1"/>
</dbReference>
<dbReference type="Proteomes" id="UP000235672">
    <property type="component" value="Unassembled WGS sequence"/>
</dbReference>
<dbReference type="InterPro" id="IPR052897">
    <property type="entry name" value="Sec-Metab_Biosynth_Hydrolase"/>
</dbReference>
<evidence type="ECO:0000259" key="1">
    <source>
        <dbReference type="Pfam" id="PF12697"/>
    </source>
</evidence>
<name>A0A2J6QKE8_9HELO</name>
<dbReference type="STRING" id="1745343.A0A2J6QKE8"/>
<keyword evidence="3" id="KW-1185">Reference proteome</keyword>
<proteinExistence type="predicted"/>
<gene>
    <name evidence="2" type="ORF">NA56DRAFT_641391</name>
</gene>
<dbReference type="EMBL" id="KZ613467">
    <property type="protein sequence ID" value="PMD26707.1"/>
    <property type="molecule type" value="Genomic_DNA"/>
</dbReference>
<dbReference type="Pfam" id="PF12697">
    <property type="entry name" value="Abhydrolase_6"/>
    <property type="match status" value="1"/>
</dbReference>
<feature type="domain" description="AB hydrolase-1" evidence="1">
    <location>
        <begin position="9"/>
        <end position="234"/>
    </location>
</feature>
<dbReference type="OrthoDB" id="408373at2759"/>
<dbReference type="InterPro" id="IPR000073">
    <property type="entry name" value="AB_hydrolase_1"/>
</dbReference>
<reference evidence="2 3" key="1">
    <citation type="submission" date="2016-05" db="EMBL/GenBank/DDBJ databases">
        <title>A degradative enzymes factory behind the ericoid mycorrhizal symbiosis.</title>
        <authorList>
            <consortium name="DOE Joint Genome Institute"/>
            <person name="Martino E."/>
            <person name="Morin E."/>
            <person name="Grelet G."/>
            <person name="Kuo A."/>
            <person name="Kohler A."/>
            <person name="Daghino S."/>
            <person name="Barry K."/>
            <person name="Choi C."/>
            <person name="Cichocki N."/>
            <person name="Clum A."/>
            <person name="Copeland A."/>
            <person name="Hainaut M."/>
            <person name="Haridas S."/>
            <person name="Labutti K."/>
            <person name="Lindquist E."/>
            <person name="Lipzen A."/>
            <person name="Khouja H.-R."/>
            <person name="Murat C."/>
            <person name="Ohm R."/>
            <person name="Olson A."/>
            <person name="Spatafora J."/>
            <person name="Veneault-Fourrey C."/>
            <person name="Henrissat B."/>
            <person name="Grigoriev I."/>
            <person name="Martin F."/>
            <person name="Perotto S."/>
        </authorList>
    </citation>
    <scope>NUCLEOTIDE SEQUENCE [LARGE SCALE GENOMIC DNA]</scope>
    <source>
        <strain evidence="2 3">UAMH 7357</strain>
    </source>
</reference>
<dbReference type="PANTHER" id="PTHR37017">
    <property type="entry name" value="AB HYDROLASE-1 DOMAIN-CONTAINING PROTEIN-RELATED"/>
    <property type="match status" value="1"/>
</dbReference>
<protein>
    <submittedName>
        <fullName evidence="2">Alpha/beta-hydrolase</fullName>
    </submittedName>
</protein>
<sequence length="243" mass="26115">MAEKAKPTIVFVPGIWEGPTVFTSLSTTLQALGYPTETATLPSTGTSSPGNPSMRDDEQAIRYIVKRLVINEEKTVILVCHSAGGFLGSGAIEGLSAKNLKKKGGKGGVAKIVFLTAGLAAEGYVHGKMPFMDFVKAKGEMHCVDPESTLFSDLSHEESQRWMKELKCQPSEGWDATTTYCGWRDVPSVYLICEGDKCLPEPVQSHMAEMAGSEVVRCNAGHMVMLSSPEKVTEVILSAAEGL</sequence>
<organism evidence="2 3">
    <name type="scientific">Hyaloscypha hepaticicola</name>
    <dbReference type="NCBI Taxonomy" id="2082293"/>
    <lineage>
        <taxon>Eukaryota</taxon>
        <taxon>Fungi</taxon>
        <taxon>Dikarya</taxon>
        <taxon>Ascomycota</taxon>
        <taxon>Pezizomycotina</taxon>
        <taxon>Leotiomycetes</taxon>
        <taxon>Helotiales</taxon>
        <taxon>Hyaloscyphaceae</taxon>
        <taxon>Hyaloscypha</taxon>
    </lineage>
</organism>
<keyword evidence="2" id="KW-0378">Hydrolase</keyword>
<dbReference type="Gene3D" id="3.40.50.1820">
    <property type="entry name" value="alpha/beta hydrolase"/>
    <property type="match status" value="1"/>
</dbReference>
<accession>A0A2J6QKE8</accession>
<dbReference type="GO" id="GO:0016787">
    <property type="term" value="F:hydrolase activity"/>
    <property type="evidence" value="ECO:0007669"/>
    <property type="project" value="UniProtKB-KW"/>
</dbReference>
<evidence type="ECO:0000313" key="3">
    <source>
        <dbReference type="Proteomes" id="UP000235672"/>
    </source>
</evidence>
<evidence type="ECO:0000313" key="2">
    <source>
        <dbReference type="EMBL" id="PMD26707.1"/>
    </source>
</evidence>
<dbReference type="InterPro" id="IPR029058">
    <property type="entry name" value="AB_hydrolase_fold"/>
</dbReference>
<dbReference type="AlphaFoldDB" id="A0A2J6QKE8"/>